<dbReference type="OrthoDB" id="9801899at2"/>
<keyword evidence="4" id="KW-1185">Reference proteome</keyword>
<protein>
    <submittedName>
        <fullName evidence="3">Uncharacterized protein</fullName>
    </submittedName>
</protein>
<organism evidence="3 4">
    <name type="scientific">Mucisphaera calidilacus</name>
    <dbReference type="NCBI Taxonomy" id="2527982"/>
    <lineage>
        <taxon>Bacteria</taxon>
        <taxon>Pseudomonadati</taxon>
        <taxon>Planctomycetota</taxon>
        <taxon>Phycisphaerae</taxon>
        <taxon>Phycisphaerales</taxon>
        <taxon>Phycisphaeraceae</taxon>
        <taxon>Mucisphaera</taxon>
    </lineage>
</organism>
<sequence>MRAAVFLARDGAILTEHQVAGEGPIVTAKGAASAVASICGLGYRVVMYAPESSDGGRFDAEIGRHIEEASNGARIDQVCRYPGKTASGRKRRVRAADALSASIEQLGADLNIDMDRSWLIGVDDEQIEAGVSQGLRTILLDPVSEGVVPPAAAGVMPAYRSGNLVEAVRIVAQQRKPDVHEEIHKAELGGRRWDVAAVARIQRSREEEGLEETPRRRVREEPVIEPSKPKAQPKPEPKQEQQHEEPAVVGVLPAVKKPAEAEVSRSVPREAPAAGEKGTQRASNEARLLKQILSELRSQRSAGSGMAPLHMVAMILQLVALICLIGGLWMASDNVELFMRWAWSGVMVQLAAVTVLLMHDRSS</sequence>
<dbReference type="Proteomes" id="UP000320386">
    <property type="component" value="Chromosome"/>
</dbReference>
<reference evidence="3 4" key="1">
    <citation type="submission" date="2019-02" db="EMBL/GenBank/DDBJ databases">
        <title>Deep-cultivation of Planctomycetes and their phenomic and genomic characterization uncovers novel biology.</title>
        <authorList>
            <person name="Wiegand S."/>
            <person name="Jogler M."/>
            <person name="Boedeker C."/>
            <person name="Pinto D."/>
            <person name="Vollmers J."/>
            <person name="Rivas-Marin E."/>
            <person name="Kohn T."/>
            <person name="Peeters S.H."/>
            <person name="Heuer A."/>
            <person name="Rast P."/>
            <person name="Oberbeckmann S."/>
            <person name="Bunk B."/>
            <person name="Jeske O."/>
            <person name="Meyerdierks A."/>
            <person name="Storesund J.E."/>
            <person name="Kallscheuer N."/>
            <person name="Luecker S."/>
            <person name="Lage O.M."/>
            <person name="Pohl T."/>
            <person name="Merkel B.J."/>
            <person name="Hornburger P."/>
            <person name="Mueller R.-W."/>
            <person name="Bruemmer F."/>
            <person name="Labrenz M."/>
            <person name="Spormann A.M."/>
            <person name="Op den Camp H."/>
            <person name="Overmann J."/>
            <person name="Amann R."/>
            <person name="Jetten M.S.M."/>
            <person name="Mascher T."/>
            <person name="Medema M.H."/>
            <person name="Devos D.P."/>
            <person name="Kaster A.-K."/>
            <person name="Ovreas L."/>
            <person name="Rohde M."/>
            <person name="Galperin M.Y."/>
            <person name="Jogler C."/>
        </authorList>
    </citation>
    <scope>NUCLEOTIDE SEQUENCE [LARGE SCALE GENOMIC DNA]</scope>
    <source>
        <strain evidence="3 4">Pan265</strain>
    </source>
</reference>
<accession>A0A518BXP0</accession>
<feature type="region of interest" description="Disordered" evidence="1">
    <location>
        <begin position="205"/>
        <end position="283"/>
    </location>
</feature>
<dbReference type="EMBL" id="CP036280">
    <property type="protein sequence ID" value="QDU71743.1"/>
    <property type="molecule type" value="Genomic_DNA"/>
</dbReference>
<proteinExistence type="predicted"/>
<evidence type="ECO:0000256" key="1">
    <source>
        <dbReference type="SAM" id="MobiDB-lite"/>
    </source>
</evidence>
<evidence type="ECO:0000256" key="2">
    <source>
        <dbReference type="SAM" id="Phobius"/>
    </source>
</evidence>
<keyword evidence="2" id="KW-1133">Transmembrane helix</keyword>
<dbReference type="Gene3D" id="3.40.50.1000">
    <property type="entry name" value="HAD superfamily/HAD-like"/>
    <property type="match status" value="1"/>
</dbReference>
<feature type="transmembrane region" description="Helical" evidence="2">
    <location>
        <begin position="307"/>
        <end position="329"/>
    </location>
</feature>
<dbReference type="KEGG" id="mcad:Pan265_15960"/>
<keyword evidence="2" id="KW-0472">Membrane</keyword>
<feature type="compositionally biased region" description="Basic and acidic residues" evidence="1">
    <location>
        <begin position="205"/>
        <end position="222"/>
    </location>
</feature>
<evidence type="ECO:0000313" key="3">
    <source>
        <dbReference type="EMBL" id="QDU71743.1"/>
    </source>
</evidence>
<keyword evidence="2" id="KW-0812">Transmembrane</keyword>
<name>A0A518BXP0_9BACT</name>
<dbReference type="RefSeq" id="WP_145445947.1">
    <property type="nucleotide sequence ID" value="NZ_CP036280.1"/>
</dbReference>
<gene>
    <name evidence="3" type="ORF">Pan265_15960</name>
</gene>
<dbReference type="InterPro" id="IPR023214">
    <property type="entry name" value="HAD_sf"/>
</dbReference>
<dbReference type="AlphaFoldDB" id="A0A518BXP0"/>
<feature type="transmembrane region" description="Helical" evidence="2">
    <location>
        <begin position="341"/>
        <end position="358"/>
    </location>
</feature>
<feature type="compositionally biased region" description="Basic and acidic residues" evidence="1">
    <location>
        <begin position="233"/>
        <end position="246"/>
    </location>
</feature>
<evidence type="ECO:0000313" key="4">
    <source>
        <dbReference type="Proteomes" id="UP000320386"/>
    </source>
</evidence>